<reference evidence="1 2" key="1">
    <citation type="submission" date="2018-02" db="EMBL/GenBank/DDBJ databases">
        <title>Draft genome of wild Prunus yedoensis var. nudiflora.</title>
        <authorList>
            <person name="Baek S."/>
            <person name="Kim J.-H."/>
            <person name="Choi K."/>
            <person name="Kim G.-B."/>
            <person name="Cho A."/>
            <person name="Jang H."/>
            <person name="Shin C.-H."/>
            <person name="Yu H.-J."/>
            <person name="Mun J.-H."/>
        </authorList>
    </citation>
    <scope>NUCLEOTIDE SEQUENCE [LARGE SCALE GENOMIC DNA]</scope>
    <source>
        <strain evidence="2">cv. Jeju island</strain>
        <tissue evidence="1">Leaf</tissue>
    </source>
</reference>
<proteinExistence type="predicted"/>
<sequence>MVCPRLEFRQCEAVLTQGSAGTGRHCMDGRLVGLDMKNWKSNGTLGSTTLFQYQDKKAKT</sequence>
<dbReference type="AlphaFoldDB" id="A0A314XK68"/>
<dbReference type="Proteomes" id="UP000250321">
    <property type="component" value="Unassembled WGS sequence"/>
</dbReference>
<evidence type="ECO:0000313" key="1">
    <source>
        <dbReference type="EMBL" id="PQP94351.1"/>
    </source>
</evidence>
<name>A0A314XK68_PRUYE</name>
<organism evidence="1 2">
    <name type="scientific">Prunus yedoensis var. nudiflora</name>
    <dbReference type="NCBI Taxonomy" id="2094558"/>
    <lineage>
        <taxon>Eukaryota</taxon>
        <taxon>Viridiplantae</taxon>
        <taxon>Streptophyta</taxon>
        <taxon>Embryophyta</taxon>
        <taxon>Tracheophyta</taxon>
        <taxon>Spermatophyta</taxon>
        <taxon>Magnoliopsida</taxon>
        <taxon>eudicotyledons</taxon>
        <taxon>Gunneridae</taxon>
        <taxon>Pentapetalae</taxon>
        <taxon>rosids</taxon>
        <taxon>fabids</taxon>
        <taxon>Rosales</taxon>
        <taxon>Rosaceae</taxon>
        <taxon>Amygdaloideae</taxon>
        <taxon>Amygdaleae</taxon>
        <taxon>Prunus</taxon>
    </lineage>
</organism>
<evidence type="ECO:0000313" key="2">
    <source>
        <dbReference type="Proteomes" id="UP000250321"/>
    </source>
</evidence>
<dbReference type="EMBL" id="PJQY01002352">
    <property type="protein sequence ID" value="PQP94351.1"/>
    <property type="molecule type" value="Genomic_DNA"/>
</dbReference>
<accession>A0A314XK68</accession>
<keyword evidence="2" id="KW-1185">Reference proteome</keyword>
<comment type="caution">
    <text evidence="1">The sequence shown here is derived from an EMBL/GenBank/DDBJ whole genome shotgun (WGS) entry which is preliminary data.</text>
</comment>
<protein>
    <submittedName>
        <fullName evidence="1">Uncharacterized protein</fullName>
    </submittedName>
</protein>
<gene>
    <name evidence="1" type="ORF">Pyn_00444</name>
</gene>